<evidence type="ECO:0000313" key="2">
    <source>
        <dbReference type="Proteomes" id="UP000594638"/>
    </source>
</evidence>
<sequence>DDFVVVFEYNENSTFNMRIFDHSRSDVTYGSDVEEDEALHLDNPAFEITLTLNQNNHREIVGYL</sequence>
<dbReference type="Gramene" id="OE9A008565T1">
    <property type="protein sequence ID" value="OE9A008565C1"/>
    <property type="gene ID" value="OE9A008565"/>
</dbReference>
<comment type="caution">
    <text evidence="1">The sequence shown here is derived from an EMBL/GenBank/DDBJ whole genome shotgun (WGS) entry which is preliminary data.</text>
</comment>
<gene>
    <name evidence="1" type="ORF">OLEA9_A008565</name>
</gene>
<accession>A0A8S0QJN5</accession>
<organism evidence="1 2">
    <name type="scientific">Olea europaea subsp. europaea</name>
    <dbReference type="NCBI Taxonomy" id="158383"/>
    <lineage>
        <taxon>Eukaryota</taxon>
        <taxon>Viridiplantae</taxon>
        <taxon>Streptophyta</taxon>
        <taxon>Embryophyta</taxon>
        <taxon>Tracheophyta</taxon>
        <taxon>Spermatophyta</taxon>
        <taxon>Magnoliopsida</taxon>
        <taxon>eudicotyledons</taxon>
        <taxon>Gunneridae</taxon>
        <taxon>Pentapetalae</taxon>
        <taxon>asterids</taxon>
        <taxon>lamiids</taxon>
        <taxon>Lamiales</taxon>
        <taxon>Oleaceae</taxon>
        <taxon>Oleeae</taxon>
        <taxon>Olea</taxon>
    </lineage>
</organism>
<proteinExistence type="predicted"/>
<dbReference type="EMBL" id="CACTIH010001843">
    <property type="protein sequence ID" value="CAA2965506.1"/>
    <property type="molecule type" value="Genomic_DNA"/>
</dbReference>
<name>A0A8S0QJN5_OLEEU</name>
<dbReference type="Proteomes" id="UP000594638">
    <property type="component" value="Unassembled WGS sequence"/>
</dbReference>
<feature type="non-terminal residue" evidence="1">
    <location>
        <position position="1"/>
    </location>
</feature>
<keyword evidence="2" id="KW-1185">Reference proteome</keyword>
<reference evidence="1 2" key="1">
    <citation type="submission" date="2019-12" db="EMBL/GenBank/DDBJ databases">
        <authorList>
            <person name="Alioto T."/>
            <person name="Alioto T."/>
            <person name="Gomez Garrido J."/>
        </authorList>
    </citation>
    <scope>NUCLEOTIDE SEQUENCE [LARGE SCALE GENOMIC DNA]</scope>
</reference>
<dbReference type="AlphaFoldDB" id="A0A8S0QJN5"/>
<evidence type="ECO:0000313" key="1">
    <source>
        <dbReference type="EMBL" id="CAA2965506.1"/>
    </source>
</evidence>
<protein>
    <submittedName>
        <fullName evidence="1">Uncharacterized protein</fullName>
    </submittedName>
</protein>